<dbReference type="Proteomes" id="UP000326678">
    <property type="component" value="Chromosome Gxm2"/>
</dbReference>
<gene>
    <name evidence="1" type="ORF">GXM_08435</name>
</gene>
<evidence type="ECO:0000313" key="2">
    <source>
        <dbReference type="Proteomes" id="UP000326678"/>
    </source>
</evidence>
<protein>
    <submittedName>
        <fullName evidence="1">Uncharacterized protein</fullName>
    </submittedName>
</protein>
<evidence type="ECO:0000313" key="1">
    <source>
        <dbReference type="EMBL" id="QFS50941.1"/>
    </source>
</evidence>
<dbReference type="AlphaFoldDB" id="A0A5P8WEE6"/>
<organism evidence="1 2">
    <name type="scientific">Nostoc sphaeroides CCNUC1</name>
    <dbReference type="NCBI Taxonomy" id="2653204"/>
    <lineage>
        <taxon>Bacteria</taxon>
        <taxon>Bacillati</taxon>
        <taxon>Cyanobacteriota</taxon>
        <taxon>Cyanophyceae</taxon>
        <taxon>Nostocales</taxon>
        <taxon>Nostocaceae</taxon>
        <taxon>Nostoc</taxon>
    </lineage>
</organism>
<dbReference type="KEGG" id="nsh:GXM_08435"/>
<keyword evidence="2" id="KW-1185">Reference proteome</keyword>
<dbReference type="EMBL" id="CP045227">
    <property type="protein sequence ID" value="QFS50941.1"/>
    <property type="molecule type" value="Genomic_DNA"/>
</dbReference>
<name>A0A5P8WEE6_9NOSO</name>
<sequence length="38" mass="4255">MASLTANFFKSAGNLVSVIDEVLKIFDNFVFLSDWSLD</sequence>
<proteinExistence type="predicted"/>
<accession>A0A5P8WEE6</accession>
<reference evidence="1 2" key="1">
    <citation type="submission" date="2019-10" db="EMBL/GenBank/DDBJ databases">
        <title>Genomic and transcriptomic insights into the perfect genentic adaptation of a filamentous nitrogen-fixing cyanobacterium to rice fields.</title>
        <authorList>
            <person name="Chen Z."/>
        </authorList>
    </citation>
    <scope>NUCLEOTIDE SEQUENCE [LARGE SCALE GENOMIC DNA]</scope>
    <source>
        <strain evidence="1">CCNUC1</strain>
    </source>
</reference>